<reference evidence="3" key="1">
    <citation type="journal article" date="2018" name="Nat. Microbiol.">
        <title>Leveraging single-cell genomics to expand the fungal tree of life.</title>
        <authorList>
            <person name="Ahrendt S.R."/>
            <person name="Quandt C.A."/>
            <person name="Ciobanu D."/>
            <person name="Clum A."/>
            <person name="Salamov A."/>
            <person name="Andreopoulos B."/>
            <person name="Cheng J.F."/>
            <person name="Woyke T."/>
            <person name="Pelin A."/>
            <person name="Henrissat B."/>
            <person name="Reynolds N.K."/>
            <person name="Benny G.L."/>
            <person name="Smith M.E."/>
            <person name="James T.Y."/>
            <person name="Grigoriev I.V."/>
        </authorList>
    </citation>
    <scope>NUCLEOTIDE SEQUENCE [LARGE SCALE GENOMIC DNA]</scope>
</reference>
<keyword evidence="2" id="KW-0378">Hydrolase</keyword>
<dbReference type="GO" id="GO:0006032">
    <property type="term" value="P:chitin catabolic process"/>
    <property type="evidence" value="ECO:0007669"/>
    <property type="project" value="TreeGrafter"/>
</dbReference>
<proteinExistence type="predicted"/>
<dbReference type="EMBL" id="KZ997865">
    <property type="protein sequence ID" value="RKO86848.1"/>
    <property type="molecule type" value="Genomic_DNA"/>
</dbReference>
<dbReference type="GO" id="GO:0005576">
    <property type="term" value="C:extracellular region"/>
    <property type="evidence" value="ECO:0007669"/>
    <property type="project" value="TreeGrafter"/>
</dbReference>
<dbReference type="GO" id="GO:0005975">
    <property type="term" value="P:carbohydrate metabolic process"/>
    <property type="evidence" value="ECO:0007669"/>
    <property type="project" value="InterPro"/>
</dbReference>
<dbReference type="Gene3D" id="3.10.50.10">
    <property type="match status" value="1"/>
</dbReference>
<dbReference type="InterPro" id="IPR001223">
    <property type="entry name" value="Glyco_hydro18_cat"/>
</dbReference>
<dbReference type="SMART" id="SM00636">
    <property type="entry name" value="Glyco_18"/>
    <property type="match status" value="1"/>
</dbReference>
<dbReference type="InterPro" id="IPR029070">
    <property type="entry name" value="Chitinase_insertion_sf"/>
</dbReference>
<dbReference type="SUPFAM" id="SSF51445">
    <property type="entry name" value="(Trans)glycosidases"/>
    <property type="match status" value="1"/>
</dbReference>
<dbReference type="InterPro" id="IPR017853">
    <property type="entry name" value="GH"/>
</dbReference>
<accession>A0A4P9W760</accession>
<dbReference type="InterPro" id="IPR011583">
    <property type="entry name" value="Chitinase_II/V-like_cat"/>
</dbReference>
<sequence length="262" mass="27992">LAQLAQQHSVKLALAIGGRDGSAGFSQLAANEAAVQVFVAAAKSILTTYGFEGISVDWECPGEATLDPANDTPSFLNLLRALRTAVGPTKSISAAVAEHLFFVNGAPTSDLSAFAAVLDWISPNVYDNFGPWVQVTALDAPMSVFTSTAALWHSAGFAKPNIVLGYPLYARAADVAIGTKGLNLPIIKFLVEDGDNKFTYDELMALFKSDIGWSRNWDAAELSAWWGKPNTGHFVHAPDPEAAQARAEWVVQNGYGGVFLFE</sequence>
<dbReference type="Gene3D" id="3.20.20.80">
    <property type="entry name" value="Glycosidases"/>
    <property type="match status" value="1"/>
</dbReference>
<dbReference type="GO" id="GO:0004568">
    <property type="term" value="F:chitinase activity"/>
    <property type="evidence" value="ECO:0007669"/>
    <property type="project" value="TreeGrafter"/>
</dbReference>
<dbReference type="Pfam" id="PF00704">
    <property type="entry name" value="Glyco_hydro_18"/>
    <property type="match status" value="1"/>
</dbReference>
<evidence type="ECO:0000313" key="2">
    <source>
        <dbReference type="EMBL" id="RKO86848.1"/>
    </source>
</evidence>
<dbReference type="GO" id="GO:0008061">
    <property type="term" value="F:chitin binding"/>
    <property type="evidence" value="ECO:0007669"/>
    <property type="project" value="InterPro"/>
</dbReference>
<dbReference type="PROSITE" id="PS51910">
    <property type="entry name" value="GH18_2"/>
    <property type="match status" value="1"/>
</dbReference>
<feature type="non-terminal residue" evidence="2">
    <location>
        <position position="1"/>
    </location>
</feature>
<dbReference type="Proteomes" id="UP000269721">
    <property type="component" value="Unassembled WGS sequence"/>
</dbReference>
<evidence type="ECO:0000313" key="3">
    <source>
        <dbReference type="Proteomes" id="UP000269721"/>
    </source>
</evidence>
<dbReference type="OrthoDB" id="73875at2759"/>
<dbReference type="PANTHER" id="PTHR11177">
    <property type="entry name" value="CHITINASE"/>
    <property type="match status" value="1"/>
</dbReference>
<feature type="domain" description="GH18" evidence="1">
    <location>
        <begin position="1"/>
        <end position="262"/>
    </location>
</feature>
<organism evidence="2 3">
    <name type="scientific">Blyttiomyces helicus</name>
    <dbReference type="NCBI Taxonomy" id="388810"/>
    <lineage>
        <taxon>Eukaryota</taxon>
        <taxon>Fungi</taxon>
        <taxon>Fungi incertae sedis</taxon>
        <taxon>Chytridiomycota</taxon>
        <taxon>Chytridiomycota incertae sedis</taxon>
        <taxon>Chytridiomycetes</taxon>
        <taxon>Chytridiomycetes incertae sedis</taxon>
        <taxon>Blyttiomyces</taxon>
    </lineage>
</organism>
<dbReference type="AlphaFoldDB" id="A0A4P9W760"/>
<dbReference type="PANTHER" id="PTHR11177:SF392">
    <property type="entry name" value="HAP41P"/>
    <property type="match status" value="1"/>
</dbReference>
<evidence type="ECO:0000259" key="1">
    <source>
        <dbReference type="PROSITE" id="PS51910"/>
    </source>
</evidence>
<name>A0A4P9W760_9FUNG</name>
<keyword evidence="3" id="KW-1185">Reference proteome</keyword>
<gene>
    <name evidence="2" type="ORF">BDK51DRAFT_26523</name>
</gene>
<protein>
    <submittedName>
        <fullName evidence="2">Glycoside hydrolase superfamily</fullName>
    </submittedName>
</protein>
<dbReference type="InterPro" id="IPR050314">
    <property type="entry name" value="Glycosyl_Hydrlase_18"/>
</dbReference>